<dbReference type="InterPro" id="IPR050235">
    <property type="entry name" value="CK1_Ser-Thr_kinase"/>
</dbReference>
<reference evidence="4" key="1">
    <citation type="submission" date="2021-02" db="EMBL/GenBank/DDBJ databases">
        <authorList>
            <person name="Dougan E. K."/>
            <person name="Rhodes N."/>
            <person name="Thang M."/>
            <person name="Chan C."/>
        </authorList>
    </citation>
    <scope>NUCLEOTIDE SEQUENCE</scope>
</reference>
<protein>
    <recommendedName>
        <fullName evidence="2">Casein kinase I</fullName>
        <ecNumber evidence="1">2.7.11.1</ecNumber>
    </recommendedName>
</protein>
<dbReference type="Pfam" id="PF00069">
    <property type="entry name" value="Pkinase"/>
    <property type="match status" value="1"/>
</dbReference>
<evidence type="ECO:0000259" key="3">
    <source>
        <dbReference type="PROSITE" id="PS50011"/>
    </source>
</evidence>
<evidence type="ECO:0000256" key="1">
    <source>
        <dbReference type="ARBA" id="ARBA00012513"/>
    </source>
</evidence>
<evidence type="ECO:0000313" key="4">
    <source>
        <dbReference type="EMBL" id="CAE7574270.1"/>
    </source>
</evidence>
<keyword evidence="5" id="KW-1185">Reference proteome</keyword>
<dbReference type="Gene3D" id="1.10.510.10">
    <property type="entry name" value="Transferase(Phosphotransferase) domain 1"/>
    <property type="match status" value="1"/>
</dbReference>
<dbReference type="PROSITE" id="PS50011">
    <property type="entry name" value="PROTEIN_KINASE_DOM"/>
    <property type="match status" value="1"/>
</dbReference>
<organism evidence="4 5">
    <name type="scientific">Symbiodinium natans</name>
    <dbReference type="NCBI Taxonomy" id="878477"/>
    <lineage>
        <taxon>Eukaryota</taxon>
        <taxon>Sar</taxon>
        <taxon>Alveolata</taxon>
        <taxon>Dinophyceae</taxon>
        <taxon>Suessiales</taxon>
        <taxon>Symbiodiniaceae</taxon>
        <taxon>Symbiodinium</taxon>
    </lineage>
</organism>
<dbReference type="GO" id="GO:0005524">
    <property type="term" value="F:ATP binding"/>
    <property type="evidence" value="ECO:0007669"/>
    <property type="project" value="InterPro"/>
</dbReference>
<dbReference type="SMART" id="SM00220">
    <property type="entry name" value="S_TKc"/>
    <property type="match status" value="1"/>
</dbReference>
<dbReference type="AlphaFoldDB" id="A0A812UQM1"/>
<accession>A0A812UQM1</accession>
<evidence type="ECO:0000313" key="5">
    <source>
        <dbReference type="Proteomes" id="UP000604046"/>
    </source>
</evidence>
<proteinExistence type="predicted"/>
<dbReference type="PROSITE" id="PS00108">
    <property type="entry name" value="PROTEIN_KINASE_ST"/>
    <property type="match status" value="1"/>
</dbReference>
<dbReference type="InterPro" id="IPR008271">
    <property type="entry name" value="Ser/Thr_kinase_AS"/>
</dbReference>
<dbReference type="InterPro" id="IPR000719">
    <property type="entry name" value="Prot_kinase_dom"/>
</dbReference>
<dbReference type="GO" id="GO:0004674">
    <property type="term" value="F:protein serine/threonine kinase activity"/>
    <property type="evidence" value="ECO:0007669"/>
    <property type="project" value="UniProtKB-EC"/>
</dbReference>
<dbReference type="EMBL" id="CAJNDS010002724">
    <property type="protein sequence ID" value="CAE7574270.1"/>
    <property type="molecule type" value="Genomic_DNA"/>
</dbReference>
<dbReference type="PANTHER" id="PTHR11909">
    <property type="entry name" value="CASEIN KINASE-RELATED"/>
    <property type="match status" value="1"/>
</dbReference>
<dbReference type="OrthoDB" id="5800476at2759"/>
<sequence>MKLETQLRILRHPVGKHSSLSFEARVLKRLSAPGFPKVHSLGREGCYHLLAMELLGPSLEAVFNKCGRKFCLKTLLMMADQMVRRLEQVHLKGYVHRDIKPENFLIGRGDRRNVVHLIDFGLTKRLEPDKPRLGSRRSLVGTARYASIGAHEGAEQGCKDDLEALAYVLIYLALGELPWQGLQVESKEEKHKKIMELKQEVTTEELCKGCHEVFRQFLQYTQGLKFQEKPDYAFIYGLFSDAMSAEGYENDGQFDWLMLPDKMLECKNMHVKSSGKILRDSRCYPRHMEPSHRALVYTVIRCVRSSQAKTLCTSTKASSREPEQVIAKQGLFPTLFACFSAPKMT</sequence>
<feature type="domain" description="Protein kinase" evidence="3">
    <location>
        <begin position="1"/>
        <end position="239"/>
    </location>
</feature>
<dbReference type="SUPFAM" id="SSF56112">
    <property type="entry name" value="Protein kinase-like (PK-like)"/>
    <property type="match status" value="1"/>
</dbReference>
<dbReference type="InterPro" id="IPR011009">
    <property type="entry name" value="Kinase-like_dom_sf"/>
</dbReference>
<dbReference type="Proteomes" id="UP000604046">
    <property type="component" value="Unassembled WGS sequence"/>
</dbReference>
<name>A0A812UQM1_9DINO</name>
<evidence type="ECO:0000256" key="2">
    <source>
        <dbReference type="ARBA" id="ARBA00023860"/>
    </source>
</evidence>
<dbReference type="EC" id="2.7.11.1" evidence="1"/>
<gene>
    <name evidence="4" type="primary">hhp1</name>
    <name evidence="4" type="ORF">SNAT2548_LOCUS32759</name>
</gene>
<comment type="caution">
    <text evidence="4">The sequence shown here is derived from an EMBL/GenBank/DDBJ whole genome shotgun (WGS) entry which is preliminary data.</text>
</comment>
<dbReference type="CDD" id="cd14016">
    <property type="entry name" value="STKc_CK1"/>
    <property type="match status" value="1"/>
</dbReference>